<proteinExistence type="inferred from homology"/>
<gene>
    <name evidence="3" type="ORF">SPHA_12265</name>
</gene>
<dbReference type="Gene3D" id="1.20.1440.170">
    <property type="entry name" value="Translation machinery-associated protein 16-like"/>
    <property type="match status" value="1"/>
</dbReference>
<evidence type="ECO:0000313" key="4">
    <source>
        <dbReference type="Proteomes" id="UP000597762"/>
    </source>
</evidence>
<feature type="region of interest" description="Disordered" evidence="2">
    <location>
        <begin position="147"/>
        <end position="257"/>
    </location>
</feature>
<evidence type="ECO:0000313" key="3">
    <source>
        <dbReference type="EMBL" id="CAE1172797.1"/>
    </source>
</evidence>
<dbReference type="FunFam" id="1.20.1440.170:FF:000001">
    <property type="entry name" value="Translation machinery-associated 16 homolog"/>
    <property type="match status" value="1"/>
</dbReference>
<reference evidence="3" key="1">
    <citation type="submission" date="2021-01" db="EMBL/GenBank/DDBJ databases">
        <authorList>
            <person name="Li R."/>
            <person name="Bekaert M."/>
        </authorList>
    </citation>
    <scope>NUCLEOTIDE SEQUENCE</scope>
    <source>
        <strain evidence="3">Farmed</strain>
    </source>
</reference>
<dbReference type="EMBL" id="CAHIKZ030000409">
    <property type="protein sequence ID" value="CAE1172797.1"/>
    <property type="molecule type" value="Genomic_DNA"/>
</dbReference>
<sequence length="257" mass="29808">MVLARNIFHDKRLQKSKSERRSKLDILAEKISWFQTELLTGIEINTKAKLANLVEKYFQRFQSELEHIKIIHSIGNRRGNRHASREASIRMTLDMEKSQFNGGGFEVPNLIVQENCDILKNWDGHYSYLPKIKMIKVSVQDLKENKQKQITSADKSVKPKGKMTVGEDEEMKITESKKDENVIESKKGENVTESKEDANVTESKKDENVIENKEDKNLTKNKDDENMNEIDDIEDIDEDKLLQDSDEDVEMTEKDKC</sequence>
<feature type="compositionally biased region" description="Basic and acidic residues" evidence="2">
    <location>
        <begin position="171"/>
        <end position="225"/>
    </location>
</feature>
<evidence type="ECO:0000256" key="2">
    <source>
        <dbReference type="SAM" id="MobiDB-lite"/>
    </source>
</evidence>
<protein>
    <submittedName>
        <fullName evidence="3">TMA16</fullName>
    </submittedName>
</protein>
<evidence type="ECO:0000256" key="1">
    <source>
        <dbReference type="ARBA" id="ARBA00034127"/>
    </source>
</evidence>
<organism evidence="3 4">
    <name type="scientific">Acanthosepion pharaonis</name>
    <name type="common">Pharaoh cuttlefish</name>
    <name type="synonym">Sepia pharaonis</name>
    <dbReference type="NCBI Taxonomy" id="158019"/>
    <lineage>
        <taxon>Eukaryota</taxon>
        <taxon>Metazoa</taxon>
        <taxon>Spiralia</taxon>
        <taxon>Lophotrochozoa</taxon>
        <taxon>Mollusca</taxon>
        <taxon>Cephalopoda</taxon>
        <taxon>Coleoidea</taxon>
        <taxon>Decapodiformes</taxon>
        <taxon>Sepiida</taxon>
        <taxon>Sepiina</taxon>
        <taxon>Sepiidae</taxon>
        <taxon>Acanthosepion</taxon>
    </lineage>
</organism>
<dbReference type="AlphaFoldDB" id="A0A812B9Q2"/>
<feature type="compositionally biased region" description="Acidic residues" evidence="2">
    <location>
        <begin position="226"/>
        <end position="250"/>
    </location>
</feature>
<keyword evidence="4" id="KW-1185">Reference proteome</keyword>
<dbReference type="PANTHER" id="PTHR13349:SF2">
    <property type="entry name" value="TRANSLATION MACHINERY-ASSOCIATED PROTEIN 16"/>
    <property type="match status" value="1"/>
</dbReference>
<dbReference type="InterPro" id="IPR038356">
    <property type="entry name" value="Tma16_sf"/>
</dbReference>
<dbReference type="InterPro" id="IPR021346">
    <property type="entry name" value="Tma16"/>
</dbReference>
<dbReference type="GO" id="GO:0005634">
    <property type="term" value="C:nucleus"/>
    <property type="evidence" value="ECO:0007669"/>
    <property type="project" value="TreeGrafter"/>
</dbReference>
<comment type="similarity">
    <text evidence="1">Belongs to the TMA16 family.</text>
</comment>
<dbReference type="PANTHER" id="PTHR13349">
    <property type="entry name" value="TRANSLATION MACHINERY-ASSOCIATED PROTEIN 16"/>
    <property type="match status" value="1"/>
</dbReference>
<comment type="caution">
    <text evidence="3">The sequence shown here is derived from an EMBL/GenBank/DDBJ whole genome shotgun (WGS) entry which is preliminary data.</text>
</comment>
<accession>A0A812B9Q2</accession>
<name>A0A812B9Q2_ACAPH</name>
<dbReference type="Proteomes" id="UP000597762">
    <property type="component" value="Unassembled WGS sequence"/>
</dbReference>
<dbReference type="OrthoDB" id="270284at2759"/>
<dbReference type="Pfam" id="PF11176">
    <property type="entry name" value="Tma16"/>
    <property type="match status" value="1"/>
</dbReference>